<evidence type="ECO:0000256" key="1">
    <source>
        <dbReference type="ARBA" id="ARBA00000829"/>
    </source>
</evidence>
<evidence type="ECO:0000259" key="6">
    <source>
        <dbReference type="Pfam" id="PF00703"/>
    </source>
</evidence>
<dbReference type="OrthoDB" id="2866996at2759"/>
<dbReference type="EC" id="3.2.1.25" evidence="2"/>
<dbReference type="Proteomes" id="UP000277580">
    <property type="component" value="Unassembled WGS sequence"/>
</dbReference>
<dbReference type="InterPro" id="IPR054593">
    <property type="entry name" value="Beta-mannosidase-like_N2"/>
</dbReference>
<accession>A0A3N4L1I0</accession>
<dbReference type="SUPFAM" id="SSF51445">
    <property type="entry name" value="(Trans)glycosidases"/>
    <property type="match status" value="1"/>
</dbReference>
<dbReference type="InterPro" id="IPR008979">
    <property type="entry name" value="Galactose-bd-like_sf"/>
</dbReference>
<dbReference type="InParanoid" id="A0A3N4L1I0"/>
<dbReference type="STRING" id="1392247.A0A3N4L1I0"/>
<reference evidence="8 9" key="1">
    <citation type="journal article" date="2018" name="Nat. Ecol. Evol.">
        <title>Pezizomycetes genomes reveal the molecular basis of ectomycorrhizal truffle lifestyle.</title>
        <authorList>
            <person name="Murat C."/>
            <person name="Payen T."/>
            <person name="Noel B."/>
            <person name="Kuo A."/>
            <person name="Morin E."/>
            <person name="Chen J."/>
            <person name="Kohler A."/>
            <person name="Krizsan K."/>
            <person name="Balestrini R."/>
            <person name="Da Silva C."/>
            <person name="Montanini B."/>
            <person name="Hainaut M."/>
            <person name="Levati E."/>
            <person name="Barry K.W."/>
            <person name="Belfiori B."/>
            <person name="Cichocki N."/>
            <person name="Clum A."/>
            <person name="Dockter R.B."/>
            <person name="Fauchery L."/>
            <person name="Guy J."/>
            <person name="Iotti M."/>
            <person name="Le Tacon F."/>
            <person name="Lindquist E.A."/>
            <person name="Lipzen A."/>
            <person name="Malagnac F."/>
            <person name="Mello A."/>
            <person name="Molinier V."/>
            <person name="Miyauchi S."/>
            <person name="Poulain J."/>
            <person name="Riccioni C."/>
            <person name="Rubini A."/>
            <person name="Sitrit Y."/>
            <person name="Splivallo R."/>
            <person name="Traeger S."/>
            <person name="Wang M."/>
            <person name="Zifcakova L."/>
            <person name="Wipf D."/>
            <person name="Zambonelli A."/>
            <person name="Paolocci F."/>
            <person name="Nowrousian M."/>
            <person name="Ottonello S."/>
            <person name="Baldrian P."/>
            <person name="Spatafora J.W."/>
            <person name="Henrissat B."/>
            <person name="Nagy L.G."/>
            <person name="Aury J.M."/>
            <person name="Wincker P."/>
            <person name="Grigoriev I.V."/>
            <person name="Bonfante P."/>
            <person name="Martin F.M."/>
        </authorList>
    </citation>
    <scope>NUCLEOTIDE SEQUENCE [LARGE SCALE GENOMIC DNA]</scope>
    <source>
        <strain evidence="8 9">CCBAS932</strain>
    </source>
</reference>
<dbReference type="PANTHER" id="PTHR43730:SF1">
    <property type="entry name" value="BETA-MANNOSIDASE"/>
    <property type="match status" value="1"/>
</dbReference>
<sequence>MEFFESTLTDGHLAASPHNPETSTTLPTNIHLDLPIPDPHLGFNERTTQWVHDNTWVYTIAFNRTEALDARVCLVFEGLDTFATVSLNGTRILECQNMFRSYRVDVTDIVSMGENKVVMEFRSALKEGDRIMAQNGGERVTWNGHYSRVFVRKAQYHYGWDWGPSLITCGPWKPIRLQIYTDRISNTKIEQALSADLKTAILTLTATTETISSQGGYTLTATLLSPSGQETRLTLTPASTANTWETKHTLTSPELWYPHQHGPPNLYTITFTLKASGNAASTPGPLHTAHKRIGIRRILLIQDPLPQLPDTPVSGGTTFYFNINNTPLFIGGSNWIPAHSFLPAVKTQTLHNLLCLLRDRGNQNMLRIWGGGVYESDELYTLCDELGILVWQDICLACGDYPAHLDSFTSEICAEVRENLERLRCHPSLVIVAGNNEDYQVADEELGYDAKQPEGEWRNSSFPSRWLYEKIFPNIIRDVCNGNTGAEIGQAGIDGTGVVYWPGSPWGGEDSTDRTVGDIHQWNTWIWGGLQAPYQRYPDLGGRFISEFGMPSYPSISTIKNGFLDPAVPFDENDWNPEAEIIEHHVKAHSFQKRLLGYLGENFRVIYGNLPERIYLSQLLQSEAMNYAYRGWRRRWASRDCGGALVWQLNDVWPVTSWSIIDFHLHPKPAFYTIARALSPIIPIITRTTTNPKPNSQLEALVRSKTTRGAGSHPLHSTPHIYPPKQSTIHVSISSIHPHTPTPVTAEVRTINIATGATSLLLKTELTIPANGAVDLDFGVSIGDAAVQVRLWGKDGVLLARETDWPQPLKYCVFTDRDRGVVLRWKRGGEEIRVSVEKPVKGLVFKEVEGVVWSDNCLDVMPGDTQVVKVKGLQGKRITLRWYGSKELEEGISM</sequence>
<keyword evidence="9" id="KW-1185">Reference proteome</keyword>
<dbReference type="SUPFAM" id="SSF49303">
    <property type="entry name" value="beta-Galactosidase/glucuronidase domain"/>
    <property type="match status" value="2"/>
</dbReference>
<evidence type="ECO:0000256" key="4">
    <source>
        <dbReference type="ARBA" id="ARBA00023295"/>
    </source>
</evidence>
<dbReference type="Gene3D" id="2.60.40.10">
    <property type="entry name" value="Immunoglobulins"/>
    <property type="match status" value="1"/>
</dbReference>
<keyword evidence="4" id="KW-0326">Glycosidase</keyword>
<protein>
    <recommendedName>
        <fullName evidence="2">beta-mannosidase</fullName>
        <ecNumber evidence="2">3.2.1.25</ecNumber>
    </recommendedName>
</protein>
<dbReference type="Pfam" id="PF22666">
    <property type="entry name" value="Glyco_hydro_2_N2"/>
    <property type="match status" value="1"/>
</dbReference>
<dbReference type="FunFam" id="3.20.20.80:FF:000050">
    <property type="entry name" value="Beta-mannosidase B"/>
    <property type="match status" value="1"/>
</dbReference>
<dbReference type="GO" id="GO:0004567">
    <property type="term" value="F:beta-mannosidase activity"/>
    <property type="evidence" value="ECO:0007669"/>
    <property type="project" value="UniProtKB-EC"/>
</dbReference>
<evidence type="ECO:0000313" key="8">
    <source>
        <dbReference type="EMBL" id="RPB16677.1"/>
    </source>
</evidence>
<proteinExistence type="predicted"/>
<dbReference type="InterPro" id="IPR006102">
    <property type="entry name" value="Ig-like_GH2"/>
</dbReference>
<dbReference type="Gene3D" id="2.60.120.260">
    <property type="entry name" value="Galactose-binding domain-like"/>
    <property type="match status" value="1"/>
</dbReference>
<dbReference type="GO" id="GO:0005975">
    <property type="term" value="P:carbohydrate metabolic process"/>
    <property type="evidence" value="ECO:0007669"/>
    <property type="project" value="InterPro"/>
</dbReference>
<dbReference type="InterPro" id="IPR050887">
    <property type="entry name" value="Beta-mannosidase_GH2"/>
</dbReference>
<organism evidence="8 9">
    <name type="scientific">Morchella conica CCBAS932</name>
    <dbReference type="NCBI Taxonomy" id="1392247"/>
    <lineage>
        <taxon>Eukaryota</taxon>
        <taxon>Fungi</taxon>
        <taxon>Dikarya</taxon>
        <taxon>Ascomycota</taxon>
        <taxon>Pezizomycotina</taxon>
        <taxon>Pezizomycetes</taxon>
        <taxon>Pezizales</taxon>
        <taxon>Morchellaceae</taxon>
        <taxon>Morchella</taxon>
    </lineage>
</organism>
<evidence type="ECO:0000256" key="5">
    <source>
        <dbReference type="SAM" id="MobiDB-lite"/>
    </source>
</evidence>
<evidence type="ECO:0000256" key="3">
    <source>
        <dbReference type="ARBA" id="ARBA00022801"/>
    </source>
</evidence>
<evidence type="ECO:0000313" key="9">
    <source>
        <dbReference type="Proteomes" id="UP000277580"/>
    </source>
</evidence>
<dbReference type="GO" id="GO:0006516">
    <property type="term" value="P:glycoprotein catabolic process"/>
    <property type="evidence" value="ECO:0007669"/>
    <property type="project" value="TreeGrafter"/>
</dbReference>
<feature type="domain" description="Glycoside hydrolase family 2 immunoglobulin-like beta-sandwich" evidence="6">
    <location>
        <begin position="183"/>
        <end position="296"/>
    </location>
</feature>
<dbReference type="InterPro" id="IPR013783">
    <property type="entry name" value="Ig-like_fold"/>
</dbReference>
<dbReference type="AlphaFoldDB" id="A0A3N4L1I0"/>
<dbReference type="EMBL" id="ML119108">
    <property type="protein sequence ID" value="RPB16677.1"/>
    <property type="molecule type" value="Genomic_DNA"/>
</dbReference>
<dbReference type="Gene3D" id="3.20.20.80">
    <property type="entry name" value="Glycosidases"/>
    <property type="match status" value="1"/>
</dbReference>
<comment type="catalytic activity">
    <reaction evidence="1">
        <text>Hydrolysis of terminal, non-reducing beta-D-mannose residues in beta-D-mannosides.</text>
        <dbReference type="EC" id="3.2.1.25"/>
    </reaction>
</comment>
<dbReference type="PANTHER" id="PTHR43730">
    <property type="entry name" value="BETA-MANNOSIDASE"/>
    <property type="match status" value="1"/>
</dbReference>
<dbReference type="Pfam" id="PF00703">
    <property type="entry name" value="Glyco_hydro_2"/>
    <property type="match status" value="1"/>
</dbReference>
<feature type="region of interest" description="Disordered" evidence="5">
    <location>
        <begin position="1"/>
        <end position="24"/>
    </location>
</feature>
<keyword evidence="3 8" id="KW-0378">Hydrolase</keyword>
<name>A0A3N4L1I0_9PEZI</name>
<evidence type="ECO:0000259" key="7">
    <source>
        <dbReference type="Pfam" id="PF22666"/>
    </source>
</evidence>
<dbReference type="SUPFAM" id="SSF49785">
    <property type="entry name" value="Galactose-binding domain-like"/>
    <property type="match status" value="1"/>
</dbReference>
<feature type="domain" description="Beta-mannosidase-like galactose-binding" evidence="7">
    <location>
        <begin position="22"/>
        <end position="173"/>
    </location>
</feature>
<dbReference type="InterPro" id="IPR036156">
    <property type="entry name" value="Beta-gal/glucu_dom_sf"/>
</dbReference>
<dbReference type="InterPro" id="IPR017853">
    <property type="entry name" value="GH"/>
</dbReference>
<gene>
    <name evidence="8" type="ORF">P167DRAFT_562198</name>
</gene>
<evidence type="ECO:0000256" key="2">
    <source>
        <dbReference type="ARBA" id="ARBA00012754"/>
    </source>
</evidence>